<gene>
    <name evidence="1" type="ORF">OESDEN_19179</name>
</gene>
<sequence>MFKETNELIVKSKWPETQPVDESLCKAADFMRDIMADFCARVKNFMSSKNKNVFTTSPSEAAIYMANQFPAWRKTI</sequence>
<dbReference type="EMBL" id="KN593587">
    <property type="protein sequence ID" value="KHJ81135.1"/>
    <property type="molecule type" value="Genomic_DNA"/>
</dbReference>
<reference evidence="1 2" key="1">
    <citation type="submission" date="2014-03" db="EMBL/GenBank/DDBJ databases">
        <title>Draft genome of the hookworm Oesophagostomum dentatum.</title>
        <authorList>
            <person name="Mitreva M."/>
        </authorList>
    </citation>
    <scope>NUCLEOTIDE SEQUENCE [LARGE SCALE GENOMIC DNA]</scope>
    <source>
        <strain evidence="1 2">OD-Hann</strain>
    </source>
</reference>
<organism evidence="1 2">
    <name type="scientific">Oesophagostomum dentatum</name>
    <name type="common">Nodular worm</name>
    <dbReference type="NCBI Taxonomy" id="61180"/>
    <lineage>
        <taxon>Eukaryota</taxon>
        <taxon>Metazoa</taxon>
        <taxon>Ecdysozoa</taxon>
        <taxon>Nematoda</taxon>
        <taxon>Chromadorea</taxon>
        <taxon>Rhabditida</taxon>
        <taxon>Rhabditina</taxon>
        <taxon>Rhabditomorpha</taxon>
        <taxon>Strongyloidea</taxon>
        <taxon>Strongylidae</taxon>
        <taxon>Oesophagostomum</taxon>
    </lineage>
</organism>
<name>A0A0B1SD89_OESDE</name>
<dbReference type="OrthoDB" id="10249672at2759"/>
<protein>
    <submittedName>
        <fullName evidence="1">Uncharacterized protein</fullName>
    </submittedName>
</protein>
<evidence type="ECO:0000313" key="1">
    <source>
        <dbReference type="EMBL" id="KHJ81135.1"/>
    </source>
</evidence>
<proteinExistence type="predicted"/>
<dbReference type="Proteomes" id="UP000053660">
    <property type="component" value="Unassembled WGS sequence"/>
</dbReference>
<keyword evidence="2" id="KW-1185">Reference proteome</keyword>
<evidence type="ECO:0000313" key="2">
    <source>
        <dbReference type="Proteomes" id="UP000053660"/>
    </source>
</evidence>
<accession>A0A0B1SD89</accession>
<dbReference type="AlphaFoldDB" id="A0A0B1SD89"/>